<comment type="caution">
    <text evidence="2">The sequence shown here is derived from an EMBL/GenBank/DDBJ whole genome shotgun (WGS) entry which is preliminary data.</text>
</comment>
<evidence type="ECO:0000313" key="2">
    <source>
        <dbReference type="EMBL" id="KAJ3840644.1"/>
    </source>
</evidence>
<keyword evidence="1" id="KW-0812">Transmembrane</keyword>
<dbReference type="AlphaFoldDB" id="A0AA38UGJ9"/>
<sequence length="483" mass="54896">MYIPRISDFFPVDLASPGKVDARSGFVKLALDDSTHIIATGDSCNDIHHCRTLLQILWSCISVLVACTWVAVHPNIPGSDESSWEISLRRLKLMLLTLIAPEIVVLWAVRQWYAASKLSERFDRWGWSQTHSFFALMGGFQELTNTLHAEGIESLLWESGPPTMQILMIGSQFTEVEIQDRSHRDALAKSLAIGQTAWFVIQLVARRVEGLSIAALEIMTVAFAAMNVLIYTFWWNKPQGVRFPIHLEPPAPVLVPEPVTEVRRDFGDWFHGYFKSLQRFPKIMFRFLISSAVNGVHCVLDSLRKLLKFIKELIRHGLILRFVRTMIISCLTYPAVYCYLTFKWVVIYEAEPGNVDSTGLKAEPKIDKPQWHQDKIVAYGAAVVFGAIHCAAWDFVFPTKVERTLWRICASIATFVPLLLICYDFMVNRLKKKSVILGLVMGYAILFYVLARSVLVGQAFVALRKLPSTSFETVEWVTFLPHI</sequence>
<proteinExistence type="predicted"/>
<gene>
    <name evidence="2" type="ORF">F5878DRAFT_579750</name>
</gene>
<feature type="transmembrane region" description="Helical" evidence="1">
    <location>
        <begin position="376"/>
        <end position="397"/>
    </location>
</feature>
<accession>A0AA38UGJ9</accession>
<name>A0AA38UGJ9_9AGAR</name>
<dbReference type="PANTHER" id="PTHR35043:SF7">
    <property type="entry name" value="TRANSCRIPTION FACTOR DOMAIN-CONTAINING PROTEIN"/>
    <property type="match status" value="1"/>
</dbReference>
<evidence type="ECO:0000256" key="1">
    <source>
        <dbReference type="SAM" id="Phobius"/>
    </source>
</evidence>
<keyword evidence="1" id="KW-0472">Membrane</keyword>
<keyword evidence="1" id="KW-1133">Transmembrane helix</keyword>
<feature type="transmembrane region" description="Helical" evidence="1">
    <location>
        <begin position="321"/>
        <end position="342"/>
    </location>
</feature>
<dbReference type="EMBL" id="MU806070">
    <property type="protein sequence ID" value="KAJ3840644.1"/>
    <property type="molecule type" value="Genomic_DNA"/>
</dbReference>
<keyword evidence="3" id="KW-1185">Reference proteome</keyword>
<protein>
    <submittedName>
        <fullName evidence="2">Uncharacterized protein</fullName>
    </submittedName>
</protein>
<reference evidence="2" key="1">
    <citation type="submission" date="2022-08" db="EMBL/GenBank/DDBJ databases">
        <authorList>
            <consortium name="DOE Joint Genome Institute"/>
            <person name="Min B."/>
            <person name="Riley R."/>
            <person name="Sierra-Patev S."/>
            <person name="Naranjo-Ortiz M."/>
            <person name="Looney B."/>
            <person name="Konkel Z."/>
            <person name="Slot J.C."/>
            <person name="Sakamoto Y."/>
            <person name="Steenwyk J.L."/>
            <person name="Rokas A."/>
            <person name="Carro J."/>
            <person name="Camarero S."/>
            <person name="Ferreira P."/>
            <person name="Molpeceres G."/>
            <person name="Ruiz-Duenas F.J."/>
            <person name="Serrano A."/>
            <person name="Henrissat B."/>
            <person name="Drula E."/>
            <person name="Hughes K.W."/>
            <person name="Mata J.L."/>
            <person name="Ishikawa N.K."/>
            <person name="Vargas-Isla R."/>
            <person name="Ushijima S."/>
            <person name="Smith C.A."/>
            <person name="Ahrendt S."/>
            <person name="Andreopoulos W."/>
            <person name="He G."/>
            <person name="Labutti K."/>
            <person name="Lipzen A."/>
            <person name="Ng V."/>
            <person name="Sandor L."/>
            <person name="Barry K."/>
            <person name="Martinez A.T."/>
            <person name="Xiao Y."/>
            <person name="Gibbons J.G."/>
            <person name="Terashima K."/>
            <person name="Hibbett D.S."/>
            <person name="Grigoriev I.V."/>
        </authorList>
    </citation>
    <scope>NUCLEOTIDE SEQUENCE</scope>
    <source>
        <strain evidence="2">TFB9207</strain>
    </source>
</reference>
<evidence type="ECO:0000313" key="3">
    <source>
        <dbReference type="Proteomes" id="UP001163846"/>
    </source>
</evidence>
<feature type="transmembrane region" description="Helical" evidence="1">
    <location>
        <begin position="404"/>
        <end position="423"/>
    </location>
</feature>
<feature type="transmembrane region" description="Helical" evidence="1">
    <location>
        <begin position="211"/>
        <end position="234"/>
    </location>
</feature>
<organism evidence="2 3">
    <name type="scientific">Lentinula raphanica</name>
    <dbReference type="NCBI Taxonomy" id="153919"/>
    <lineage>
        <taxon>Eukaryota</taxon>
        <taxon>Fungi</taxon>
        <taxon>Dikarya</taxon>
        <taxon>Basidiomycota</taxon>
        <taxon>Agaricomycotina</taxon>
        <taxon>Agaricomycetes</taxon>
        <taxon>Agaricomycetidae</taxon>
        <taxon>Agaricales</taxon>
        <taxon>Marasmiineae</taxon>
        <taxon>Omphalotaceae</taxon>
        <taxon>Lentinula</taxon>
    </lineage>
</organism>
<dbReference type="Proteomes" id="UP001163846">
    <property type="component" value="Unassembled WGS sequence"/>
</dbReference>
<feature type="transmembrane region" description="Helical" evidence="1">
    <location>
        <begin position="435"/>
        <end position="455"/>
    </location>
</feature>
<dbReference type="PANTHER" id="PTHR35043">
    <property type="entry name" value="TRANSCRIPTION FACTOR DOMAIN-CONTAINING PROTEIN"/>
    <property type="match status" value="1"/>
</dbReference>